<keyword evidence="1" id="KW-0472">Membrane</keyword>
<dbReference type="OrthoDB" id="239512at2"/>
<evidence type="ECO:0000313" key="3">
    <source>
        <dbReference type="EMBL" id="TWT34811.1"/>
    </source>
</evidence>
<dbReference type="EMBL" id="SJPF01000002">
    <property type="protein sequence ID" value="TWT34811.1"/>
    <property type="molecule type" value="Genomic_DNA"/>
</dbReference>
<sequence length="632" mass="70901">MASEDATRTPRRSYGAIIRDSSSFMTSLIFHLAAVVILALLTFDPTPDDGVREIVLEESVDLPLQRQLEDELQEITDLATEMSVASLPQELAGMSGTAPASLSAPEMVTELLDGDSVPDVSFVDIQVLTQSNETLMKELPVGAQGASNAVVKDYSEAMDRIAQELVWMLDKGEVVVLWVFDQSESMKDDQAKIRERIGRVYDELGIVGSSEDEALTTAVASYGANFQMHTQAPTSDRKEIDAAIASIPVDASGKEMTLPAVMEVIERHKRYAQKAKRKMAVILVSDESGDPEGNKQLLEKTIETAKIAECSVYTMGREAMFGYPYSHVRWQNPNTGEVHWLPINRGPETGLIEQLQTDGFGKRYDSLTSGYGPYEQVRLAKETGGIFFMLPGEETNLVGLKDFKYDVTAMEPYRPDLRQRDDLMREALKDPLQTVMSKVIYDLNPYNKEVADIVQIRHRYSTKFPELVEQVKVELSQLKPYVQYLDRAIVEVEKAKPLRDGSPSYRQQANYDLLYAQLLTYRARAYEYGAAATAFIQQAPQQPKLPSTKHEFRAWQRGTTKRLLAEDLTGDDVAQASELLKEIMNEYTGTPWAERAKWELNRGFGCRFSAWIFDGSKFPNSKNAPKIPVPKL</sequence>
<evidence type="ECO:0000313" key="4">
    <source>
        <dbReference type="Proteomes" id="UP000318878"/>
    </source>
</evidence>
<evidence type="ECO:0000256" key="1">
    <source>
        <dbReference type="SAM" id="Phobius"/>
    </source>
</evidence>
<comment type="caution">
    <text evidence="3">The sequence shown here is derived from an EMBL/GenBank/DDBJ whole genome shotgun (WGS) entry which is preliminary data.</text>
</comment>
<keyword evidence="1" id="KW-0812">Transmembrane</keyword>
<accession>A0A5C5V955</accession>
<protein>
    <recommendedName>
        <fullName evidence="2">VWFA domain-containing protein</fullName>
    </recommendedName>
</protein>
<keyword evidence="4" id="KW-1185">Reference proteome</keyword>
<evidence type="ECO:0000259" key="2">
    <source>
        <dbReference type="PROSITE" id="PS50234"/>
    </source>
</evidence>
<proteinExistence type="predicted"/>
<dbReference type="RefSeq" id="WP_146431375.1">
    <property type="nucleotide sequence ID" value="NZ_SJPF01000002.1"/>
</dbReference>
<name>A0A5C5V955_9BACT</name>
<dbReference type="Gene3D" id="3.40.50.410">
    <property type="entry name" value="von Willebrand factor, type A domain"/>
    <property type="match status" value="1"/>
</dbReference>
<keyword evidence="1" id="KW-1133">Transmembrane helix</keyword>
<gene>
    <name evidence="3" type="ORF">Enr8_22260</name>
</gene>
<feature type="domain" description="VWFA" evidence="2">
    <location>
        <begin position="175"/>
        <end position="316"/>
    </location>
</feature>
<dbReference type="AlphaFoldDB" id="A0A5C5V955"/>
<dbReference type="InterPro" id="IPR036465">
    <property type="entry name" value="vWFA_dom_sf"/>
</dbReference>
<feature type="transmembrane region" description="Helical" evidence="1">
    <location>
        <begin position="21"/>
        <end position="43"/>
    </location>
</feature>
<organism evidence="3 4">
    <name type="scientific">Blastopirellula retiformator</name>
    <dbReference type="NCBI Taxonomy" id="2527970"/>
    <lineage>
        <taxon>Bacteria</taxon>
        <taxon>Pseudomonadati</taxon>
        <taxon>Planctomycetota</taxon>
        <taxon>Planctomycetia</taxon>
        <taxon>Pirellulales</taxon>
        <taxon>Pirellulaceae</taxon>
        <taxon>Blastopirellula</taxon>
    </lineage>
</organism>
<dbReference type="InterPro" id="IPR002035">
    <property type="entry name" value="VWF_A"/>
</dbReference>
<dbReference type="Pfam" id="PF00092">
    <property type="entry name" value="VWA"/>
    <property type="match status" value="1"/>
</dbReference>
<dbReference type="SUPFAM" id="SSF53300">
    <property type="entry name" value="vWA-like"/>
    <property type="match status" value="1"/>
</dbReference>
<dbReference type="PROSITE" id="PS50234">
    <property type="entry name" value="VWFA"/>
    <property type="match status" value="1"/>
</dbReference>
<dbReference type="CDD" id="cd00198">
    <property type="entry name" value="vWFA"/>
    <property type="match status" value="1"/>
</dbReference>
<dbReference type="Proteomes" id="UP000318878">
    <property type="component" value="Unassembled WGS sequence"/>
</dbReference>
<reference evidence="3 4" key="1">
    <citation type="submission" date="2019-02" db="EMBL/GenBank/DDBJ databases">
        <title>Deep-cultivation of Planctomycetes and their phenomic and genomic characterization uncovers novel biology.</title>
        <authorList>
            <person name="Wiegand S."/>
            <person name="Jogler M."/>
            <person name="Boedeker C."/>
            <person name="Pinto D."/>
            <person name="Vollmers J."/>
            <person name="Rivas-Marin E."/>
            <person name="Kohn T."/>
            <person name="Peeters S.H."/>
            <person name="Heuer A."/>
            <person name="Rast P."/>
            <person name="Oberbeckmann S."/>
            <person name="Bunk B."/>
            <person name="Jeske O."/>
            <person name="Meyerdierks A."/>
            <person name="Storesund J.E."/>
            <person name="Kallscheuer N."/>
            <person name="Luecker S."/>
            <person name="Lage O.M."/>
            <person name="Pohl T."/>
            <person name="Merkel B.J."/>
            <person name="Hornburger P."/>
            <person name="Mueller R.-W."/>
            <person name="Bruemmer F."/>
            <person name="Labrenz M."/>
            <person name="Spormann A.M."/>
            <person name="Op Den Camp H."/>
            <person name="Overmann J."/>
            <person name="Amann R."/>
            <person name="Jetten M.S.M."/>
            <person name="Mascher T."/>
            <person name="Medema M.H."/>
            <person name="Devos D.P."/>
            <person name="Kaster A.-K."/>
            <person name="Ovreas L."/>
            <person name="Rohde M."/>
            <person name="Galperin M.Y."/>
            <person name="Jogler C."/>
        </authorList>
    </citation>
    <scope>NUCLEOTIDE SEQUENCE [LARGE SCALE GENOMIC DNA]</scope>
    <source>
        <strain evidence="3 4">Enr8</strain>
    </source>
</reference>